<dbReference type="InterPro" id="IPR010982">
    <property type="entry name" value="Lambda_DNA-bd_dom_sf"/>
</dbReference>
<evidence type="ECO:0000259" key="2">
    <source>
        <dbReference type="PROSITE" id="PS50943"/>
    </source>
</evidence>
<dbReference type="Gene3D" id="1.10.260.40">
    <property type="entry name" value="lambda repressor-like DNA-binding domains"/>
    <property type="match status" value="1"/>
</dbReference>
<dbReference type="PROSITE" id="PS50943">
    <property type="entry name" value="HTH_CROC1"/>
    <property type="match status" value="1"/>
</dbReference>
<dbReference type="Proteomes" id="UP000271554">
    <property type="component" value="Chromosome"/>
</dbReference>
<dbReference type="InterPro" id="IPR001387">
    <property type="entry name" value="Cro/C1-type_HTH"/>
</dbReference>
<evidence type="ECO:0000256" key="1">
    <source>
        <dbReference type="SAM" id="MobiDB-lite"/>
    </source>
</evidence>
<protein>
    <submittedName>
        <fullName evidence="3">Nucleoid-associated protein EspR</fullName>
    </submittedName>
</protein>
<feature type="compositionally biased region" description="Pro residues" evidence="1">
    <location>
        <begin position="169"/>
        <end position="178"/>
    </location>
</feature>
<dbReference type="GO" id="GO:0003677">
    <property type="term" value="F:DNA binding"/>
    <property type="evidence" value="ECO:0007669"/>
    <property type="project" value="InterPro"/>
</dbReference>
<sequence>MGGEPPERNEVRPLLRKFDQRLTELIHAFYPNEQQRPGYARLAREISAATGGSISGTYLWELASGKKRNITLEQLDVLAQFFGVPPEYFLNEEVSQRVKAQLALATALRDTKVRSLAMRASGLSPAALDSLLTIVNETRKVQNLPEIGQQGSGTDGDAEEATRHVTGKPPNPAPGGGS</sequence>
<feature type="domain" description="HTH cro/C1-type" evidence="2">
    <location>
        <begin position="67"/>
        <end position="89"/>
    </location>
</feature>
<dbReference type="KEGG" id="shun:DWB77_07146"/>
<dbReference type="RefSeq" id="WP_246033746.1">
    <property type="nucleotide sequence ID" value="NZ_CP032698.1"/>
</dbReference>
<proteinExistence type="predicted"/>
<accession>A0A387HPQ9</accession>
<dbReference type="AlphaFoldDB" id="A0A387HPQ9"/>
<evidence type="ECO:0000313" key="3">
    <source>
        <dbReference type="EMBL" id="AYG84931.1"/>
    </source>
</evidence>
<name>A0A387HPQ9_9ACTN</name>
<evidence type="ECO:0000313" key="4">
    <source>
        <dbReference type="Proteomes" id="UP000271554"/>
    </source>
</evidence>
<feature type="region of interest" description="Disordered" evidence="1">
    <location>
        <begin position="143"/>
        <end position="178"/>
    </location>
</feature>
<keyword evidence="4" id="KW-1185">Reference proteome</keyword>
<gene>
    <name evidence="3" type="primary">espR</name>
    <name evidence="3" type="ORF">DWB77_07146</name>
</gene>
<reference evidence="3 4" key="1">
    <citation type="submission" date="2018-10" db="EMBL/GenBank/DDBJ databases">
        <title>Relationship between Morphology and Antimicrobial Activity in Streptomyces.</title>
        <authorList>
            <person name="Kang H.J."/>
            <person name="Kim S.B."/>
        </authorList>
    </citation>
    <scope>NUCLEOTIDE SEQUENCE [LARGE SCALE GENOMIC DNA]</scope>
    <source>
        <strain evidence="3 4">BH38</strain>
    </source>
</reference>
<organism evidence="3 4">
    <name type="scientific">Streptomyces hundungensis</name>
    <dbReference type="NCBI Taxonomy" id="1077946"/>
    <lineage>
        <taxon>Bacteria</taxon>
        <taxon>Bacillati</taxon>
        <taxon>Actinomycetota</taxon>
        <taxon>Actinomycetes</taxon>
        <taxon>Kitasatosporales</taxon>
        <taxon>Streptomycetaceae</taxon>
        <taxon>Streptomyces</taxon>
    </lineage>
</organism>
<dbReference type="EMBL" id="CP032698">
    <property type="protein sequence ID" value="AYG84931.1"/>
    <property type="molecule type" value="Genomic_DNA"/>
</dbReference>